<evidence type="ECO:0000313" key="2">
    <source>
        <dbReference type="EMBL" id="ULP39297.1"/>
    </source>
</evidence>
<proteinExistence type="predicted"/>
<keyword evidence="1" id="KW-0812">Transmembrane</keyword>
<evidence type="ECO:0008006" key="4">
    <source>
        <dbReference type="Google" id="ProtNLM"/>
    </source>
</evidence>
<dbReference type="EMBL" id="CP092427">
    <property type="protein sequence ID" value="ULP39297.1"/>
    <property type="molecule type" value="Genomic_DNA"/>
</dbReference>
<evidence type="ECO:0000313" key="3">
    <source>
        <dbReference type="Proteomes" id="UP001055159"/>
    </source>
</evidence>
<accession>A0ABY3UL44</accession>
<gene>
    <name evidence="2" type="ORF">MJO55_13335</name>
</gene>
<dbReference type="RefSeq" id="WP_239735998.1">
    <property type="nucleotide sequence ID" value="NZ_CP092427.2"/>
</dbReference>
<protein>
    <recommendedName>
        <fullName evidence="4">DUF4352 domain-containing protein</fullName>
    </recommendedName>
</protein>
<evidence type="ECO:0000256" key="1">
    <source>
        <dbReference type="SAM" id="Phobius"/>
    </source>
</evidence>
<reference evidence="2" key="1">
    <citation type="submission" date="2022-08" db="EMBL/GenBank/DDBJ databases">
        <title>Whole genome sequencing of non-tuberculosis mycobacteria type-strains.</title>
        <authorList>
            <person name="Igarashi Y."/>
            <person name="Osugi A."/>
            <person name="Mitarai S."/>
        </authorList>
    </citation>
    <scope>NUCLEOTIDE SEQUENCE</scope>
    <source>
        <strain evidence="2">JCM 16372</strain>
    </source>
</reference>
<dbReference type="Proteomes" id="UP001055159">
    <property type="component" value="Chromosome"/>
</dbReference>
<name>A0ABY3UL44_9MYCO</name>
<keyword evidence="1" id="KW-1133">Transmembrane helix</keyword>
<keyword evidence="3" id="KW-1185">Reference proteome</keyword>
<organism evidence="2 3">
    <name type="scientific">Mycolicibacterium rufum</name>
    <dbReference type="NCBI Taxonomy" id="318424"/>
    <lineage>
        <taxon>Bacteria</taxon>
        <taxon>Bacillati</taxon>
        <taxon>Actinomycetota</taxon>
        <taxon>Actinomycetes</taxon>
        <taxon>Mycobacteriales</taxon>
        <taxon>Mycobacteriaceae</taxon>
        <taxon>Mycolicibacterium</taxon>
    </lineage>
</organism>
<sequence>MRATALWQRNLLAAVVVTCAVGVYLGIDFGPAWSAYRQSQTPSVIIPAGSSGTAGGQTWRLTSVKHLNRNPATFGAQLPAGTVLMVLEVDRSGSPSGDYCTAVLTDGENRWEAQGIGGFSPVPPSGVTTLCHQPGPAQFSFLLPGDVVPTAMDVTHNGRITVRMLL</sequence>
<feature type="transmembrane region" description="Helical" evidence="1">
    <location>
        <begin position="12"/>
        <end position="33"/>
    </location>
</feature>
<keyword evidence="1" id="KW-0472">Membrane</keyword>